<feature type="domain" description="Secretion system C-terminal sorting" evidence="2">
    <location>
        <begin position="145"/>
        <end position="218"/>
    </location>
</feature>
<reference evidence="3 4" key="1">
    <citation type="submission" date="2018-06" db="EMBL/GenBank/DDBJ databases">
        <title>The draft genome sequence of Crocinitomix sp. SM1701.</title>
        <authorList>
            <person name="Zhang X."/>
        </authorList>
    </citation>
    <scope>NUCLEOTIDE SEQUENCE [LARGE SCALE GENOMIC DNA]</scope>
    <source>
        <strain evidence="3 4">SM1701</strain>
    </source>
</reference>
<proteinExistence type="predicted"/>
<evidence type="ECO:0000256" key="1">
    <source>
        <dbReference type="ARBA" id="ARBA00022729"/>
    </source>
</evidence>
<accession>A0A2W1NPB2</accession>
<keyword evidence="1" id="KW-0732">Signal</keyword>
<comment type="caution">
    <text evidence="3">The sequence shown here is derived from an EMBL/GenBank/DDBJ whole genome shotgun (WGS) entry which is preliminary data.</text>
</comment>
<dbReference type="InterPro" id="IPR026444">
    <property type="entry name" value="Secre_tail"/>
</dbReference>
<dbReference type="Proteomes" id="UP000249248">
    <property type="component" value="Unassembled WGS sequence"/>
</dbReference>
<dbReference type="RefSeq" id="WP_111063901.1">
    <property type="nucleotide sequence ID" value="NZ_JBHUCU010000005.1"/>
</dbReference>
<dbReference type="NCBIfam" id="TIGR04183">
    <property type="entry name" value="Por_Secre_tail"/>
    <property type="match status" value="1"/>
</dbReference>
<evidence type="ECO:0000313" key="4">
    <source>
        <dbReference type="Proteomes" id="UP000249248"/>
    </source>
</evidence>
<dbReference type="EMBL" id="QKSB01000008">
    <property type="protein sequence ID" value="PZE16458.1"/>
    <property type="molecule type" value="Genomic_DNA"/>
</dbReference>
<protein>
    <recommendedName>
        <fullName evidence="2">Secretion system C-terminal sorting domain-containing protein</fullName>
    </recommendedName>
</protein>
<evidence type="ECO:0000313" key="3">
    <source>
        <dbReference type="EMBL" id="PZE16458.1"/>
    </source>
</evidence>
<dbReference type="OrthoDB" id="1413366at2"/>
<gene>
    <name evidence="3" type="ORF">DNU06_12990</name>
</gene>
<evidence type="ECO:0000259" key="2">
    <source>
        <dbReference type="Pfam" id="PF18962"/>
    </source>
</evidence>
<organism evidence="3 4">
    <name type="scientific">Putridiphycobacter roseus</name>
    <dbReference type="NCBI Taxonomy" id="2219161"/>
    <lineage>
        <taxon>Bacteria</taxon>
        <taxon>Pseudomonadati</taxon>
        <taxon>Bacteroidota</taxon>
        <taxon>Flavobacteriia</taxon>
        <taxon>Flavobacteriales</taxon>
        <taxon>Crocinitomicaceae</taxon>
        <taxon>Putridiphycobacter</taxon>
    </lineage>
</organism>
<dbReference type="AlphaFoldDB" id="A0A2W1NPB2"/>
<dbReference type="Pfam" id="PF18962">
    <property type="entry name" value="Por_Secre_tail"/>
    <property type="match status" value="1"/>
</dbReference>
<name>A0A2W1NPB2_9FLAO</name>
<sequence>MDNDYFCAVRQQNDTWLFIPKGNTQAYLLYDFDVVVGDTINVDNPWASGPVQSLITSIDSVLIQGGYRDRLHLDAVGGGFPEVWIAGIGSSNGLFYSGYYIFDYGFQLMCFHENDSLKYMNAPNNDCNYQTVGIEEVENSPYWSVYPNPVSDSFEIKIAADLLKIKSIKIYDNQGRMIRQIRPMEISNVNKIEGIDSGLYLVSVVFQDNEISTKKVVVL</sequence>
<keyword evidence="4" id="KW-1185">Reference proteome</keyword>